<keyword evidence="5" id="KW-0482">Metalloprotease</keyword>
<dbReference type="CDD" id="cd08070">
    <property type="entry name" value="MPN_like"/>
    <property type="match status" value="1"/>
</dbReference>
<evidence type="ECO:0000256" key="1">
    <source>
        <dbReference type="ARBA" id="ARBA00022670"/>
    </source>
</evidence>
<keyword evidence="1" id="KW-0645">Protease</keyword>
<evidence type="ECO:0000256" key="4">
    <source>
        <dbReference type="ARBA" id="ARBA00022833"/>
    </source>
</evidence>
<gene>
    <name evidence="7" type="ORF">ACFQ3W_10620</name>
</gene>
<dbReference type="Proteomes" id="UP001597262">
    <property type="component" value="Unassembled WGS sequence"/>
</dbReference>
<dbReference type="InterPro" id="IPR028090">
    <property type="entry name" value="JAB_dom_prok"/>
</dbReference>
<keyword evidence="4" id="KW-0862">Zinc</keyword>
<dbReference type="Pfam" id="PF14464">
    <property type="entry name" value="Prok-JAB"/>
    <property type="match status" value="1"/>
</dbReference>
<keyword evidence="2" id="KW-0479">Metal-binding</keyword>
<proteinExistence type="predicted"/>
<dbReference type="Gene3D" id="3.40.140.10">
    <property type="entry name" value="Cytidine Deaminase, domain 2"/>
    <property type="match status" value="1"/>
</dbReference>
<comment type="caution">
    <text evidence="7">The sequence shown here is derived from an EMBL/GenBank/DDBJ whole genome shotgun (WGS) entry which is preliminary data.</text>
</comment>
<evidence type="ECO:0000256" key="5">
    <source>
        <dbReference type="ARBA" id="ARBA00023049"/>
    </source>
</evidence>
<protein>
    <submittedName>
        <fullName evidence="7">M67 family metallopeptidase</fullName>
    </submittedName>
</protein>
<sequence>MKLTNENVAFSSVIGCMSNPALHTALWEDSLRRSPEEACGLLFGMVEKNKIILERYLPVMNTAADPRRAFELTPKAWVSSCFNPKLIGIYHSHPTAPPEPSSEDLHQLPLFAKEIAIYLIGSLTQAKKPPGEQGDFLINAYAVTLSANSDYMLRKIPFI</sequence>
<dbReference type="PANTHER" id="PTHR34858">
    <property type="entry name" value="CYSO-CYSTEINE PEPTIDASE"/>
    <property type="match status" value="1"/>
</dbReference>
<evidence type="ECO:0000259" key="6">
    <source>
        <dbReference type="Pfam" id="PF14464"/>
    </source>
</evidence>
<evidence type="ECO:0000313" key="7">
    <source>
        <dbReference type="EMBL" id="MFD1176749.1"/>
    </source>
</evidence>
<dbReference type="InterPro" id="IPR051929">
    <property type="entry name" value="VirAsm_ModProt"/>
</dbReference>
<dbReference type="SUPFAM" id="SSF102712">
    <property type="entry name" value="JAB1/MPN domain"/>
    <property type="match status" value="1"/>
</dbReference>
<dbReference type="PANTHER" id="PTHR34858:SF1">
    <property type="entry name" value="CYSO-CYSTEINE PEPTIDASE"/>
    <property type="match status" value="1"/>
</dbReference>
<keyword evidence="8" id="KW-1185">Reference proteome</keyword>
<name>A0ABW3RWA1_9BACL</name>
<dbReference type="RefSeq" id="WP_379319198.1">
    <property type="nucleotide sequence ID" value="NZ_JBHTLM010000006.1"/>
</dbReference>
<feature type="domain" description="JAB" evidence="6">
    <location>
        <begin position="21"/>
        <end position="110"/>
    </location>
</feature>
<keyword evidence="3" id="KW-0378">Hydrolase</keyword>
<evidence type="ECO:0000313" key="8">
    <source>
        <dbReference type="Proteomes" id="UP001597262"/>
    </source>
</evidence>
<evidence type="ECO:0000256" key="3">
    <source>
        <dbReference type="ARBA" id="ARBA00022801"/>
    </source>
</evidence>
<reference evidence="8" key="1">
    <citation type="journal article" date="2019" name="Int. J. Syst. Evol. Microbiol.">
        <title>The Global Catalogue of Microorganisms (GCM) 10K type strain sequencing project: providing services to taxonomists for standard genome sequencing and annotation.</title>
        <authorList>
            <consortium name="The Broad Institute Genomics Platform"/>
            <consortium name="The Broad Institute Genome Sequencing Center for Infectious Disease"/>
            <person name="Wu L."/>
            <person name="Ma J."/>
        </authorList>
    </citation>
    <scope>NUCLEOTIDE SEQUENCE [LARGE SCALE GENOMIC DNA]</scope>
    <source>
        <strain evidence="8">CCUG 59189</strain>
    </source>
</reference>
<organism evidence="7 8">
    <name type="scientific">Paenibacillus puldeungensis</name>
    <dbReference type="NCBI Taxonomy" id="696536"/>
    <lineage>
        <taxon>Bacteria</taxon>
        <taxon>Bacillati</taxon>
        <taxon>Bacillota</taxon>
        <taxon>Bacilli</taxon>
        <taxon>Bacillales</taxon>
        <taxon>Paenibacillaceae</taxon>
        <taxon>Paenibacillus</taxon>
    </lineage>
</organism>
<evidence type="ECO:0000256" key="2">
    <source>
        <dbReference type="ARBA" id="ARBA00022723"/>
    </source>
</evidence>
<accession>A0ABW3RWA1</accession>
<dbReference type="EMBL" id="JBHTLM010000006">
    <property type="protein sequence ID" value="MFD1176749.1"/>
    <property type="molecule type" value="Genomic_DNA"/>
</dbReference>